<reference evidence="2 3" key="1">
    <citation type="submission" date="2019-05" db="EMBL/GenBank/DDBJ databases">
        <authorList>
            <person name="Karczewska-Golec J."/>
            <person name="Decewicz P."/>
            <person name="Golec P."/>
        </authorList>
    </citation>
    <scope>NUCLEOTIDE SEQUENCE [LARGE SCALE GENOMIC DNA]</scope>
</reference>
<dbReference type="EMBL" id="MK984681">
    <property type="protein sequence ID" value="QDB71015.1"/>
    <property type="molecule type" value="Genomic_DNA"/>
</dbReference>
<proteinExistence type="predicted"/>
<accession>A0A4Y5TNT0</accession>
<feature type="compositionally biased region" description="Low complexity" evidence="1">
    <location>
        <begin position="106"/>
        <end position="123"/>
    </location>
</feature>
<feature type="compositionally biased region" description="Polar residues" evidence="1">
    <location>
        <begin position="132"/>
        <end position="143"/>
    </location>
</feature>
<dbReference type="Proteomes" id="UP000315813">
    <property type="component" value="Segment"/>
</dbReference>
<keyword evidence="3" id="KW-1185">Reference proteome</keyword>
<gene>
    <name evidence="2" type="ORF">bb8_p40</name>
</gene>
<organism evidence="2 3">
    <name type="scientific">Bordetella phage vB_BbrP_BB8</name>
    <dbReference type="NCBI Taxonomy" id="2587820"/>
    <lineage>
        <taxon>Viruses</taxon>
        <taxon>Duplodnaviria</taxon>
        <taxon>Heunggongvirae</taxon>
        <taxon>Uroviricota</taxon>
        <taxon>Caudoviricetes</taxon>
        <taxon>Autographivirales</taxon>
        <taxon>Autographivirales incertae sedis</taxon>
        <taxon>Vistulavirus</taxon>
        <taxon>Vistulavirus BB8</taxon>
    </lineage>
</organism>
<evidence type="ECO:0000313" key="3">
    <source>
        <dbReference type="Proteomes" id="UP000315813"/>
    </source>
</evidence>
<evidence type="ECO:0000313" key="2">
    <source>
        <dbReference type="EMBL" id="QDB71015.1"/>
    </source>
</evidence>
<feature type="region of interest" description="Disordered" evidence="1">
    <location>
        <begin position="92"/>
        <end position="143"/>
    </location>
</feature>
<name>A0A4Y5TNT0_9CAUD</name>
<sequence length="143" mass="15481">MCGGALFNQAGMPAENSMFGGFTKAAKQGPIRIGNDEVVISDTKPEGLGWEESRATPNAYKRPSAYREVDAQYERDVQQQNWKTLQRNMQASLMIPEEGQEGDAGGRPAAATSSSAPRRTSAPVRIDRSRPLQGSRSGLNIPT</sequence>
<evidence type="ECO:0000256" key="1">
    <source>
        <dbReference type="SAM" id="MobiDB-lite"/>
    </source>
</evidence>
<protein>
    <submittedName>
        <fullName evidence="2">Uncharacterized protein</fullName>
    </submittedName>
</protein>